<sequence length="170" mass="19762">MNVRKAIIKDIDGIMKIIEEAKAFLKEQGIDQWQNGSPNNEIILNDIKKEQGYVFEENQEIIAYMALCYGEDESYHKVYDGEWQCPNSIYGTIHRTAISSSYRGKGIARRLFQAAEDLCVNQRMESIRIDTHPNNELMKHLIIREGYQPCGYILLQQDGTKRLVYEKKLI</sequence>
<dbReference type="OrthoDB" id="9796381at2"/>
<proteinExistence type="predicted"/>
<dbReference type="Pfam" id="PF00583">
    <property type="entry name" value="Acetyltransf_1"/>
    <property type="match status" value="1"/>
</dbReference>
<accession>A9KT59</accession>
<dbReference type="EMBL" id="CP000885">
    <property type="protein sequence ID" value="ABX42270.1"/>
    <property type="molecule type" value="Genomic_DNA"/>
</dbReference>
<dbReference type="InterPro" id="IPR000182">
    <property type="entry name" value="GNAT_dom"/>
</dbReference>
<gene>
    <name evidence="2" type="ordered locus">Cphy_1901</name>
</gene>
<dbReference type="PROSITE" id="PS51186">
    <property type="entry name" value="GNAT"/>
    <property type="match status" value="1"/>
</dbReference>
<feature type="domain" description="N-acetyltransferase" evidence="1">
    <location>
        <begin position="1"/>
        <end position="170"/>
    </location>
</feature>
<evidence type="ECO:0000313" key="2">
    <source>
        <dbReference type="EMBL" id="ABX42270.1"/>
    </source>
</evidence>
<dbReference type="Gene3D" id="3.40.630.30">
    <property type="match status" value="1"/>
</dbReference>
<keyword evidence="2" id="KW-0808">Transferase</keyword>
<dbReference type="GO" id="GO:0016747">
    <property type="term" value="F:acyltransferase activity, transferring groups other than amino-acyl groups"/>
    <property type="evidence" value="ECO:0007669"/>
    <property type="project" value="InterPro"/>
</dbReference>
<protein>
    <submittedName>
        <fullName evidence="2">GCN5-related N-acetyltransferase</fullName>
    </submittedName>
</protein>
<evidence type="ECO:0000313" key="3">
    <source>
        <dbReference type="Proteomes" id="UP000000370"/>
    </source>
</evidence>
<name>A9KT59_LACP7</name>
<dbReference type="RefSeq" id="WP_012199924.1">
    <property type="nucleotide sequence ID" value="NC_010001.1"/>
</dbReference>
<reference evidence="3" key="1">
    <citation type="submission" date="2007-11" db="EMBL/GenBank/DDBJ databases">
        <title>Complete genome sequence of Clostridium phytofermentans ISDg.</title>
        <authorList>
            <person name="Leschine S.B."/>
            <person name="Warnick T.A."/>
            <person name="Blanchard J.L."/>
            <person name="Schnell D.J."/>
            <person name="Petit E.L."/>
            <person name="LaTouf W.G."/>
            <person name="Copeland A."/>
            <person name="Lucas S."/>
            <person name="Lapidus A."/>
            <person name="Barry K."/>
            <person name="Glavina del Rio T."/>
            <person name="Dalin E."/>
            <person name="Tice H."/>
            <person name="Pitluck S."/>
            <person name="Kiss H."/>
            <person name="Brettin T."/>
            <person name="Bruce D."/>
            <person name="Detter J.C."/>
            <person name="Han C."/>
            <person name="Kuske C."/>
            <person name="Schmutz J."/>
            <person name="Larimer F."/>
            <person name="Land M."/>
            <person name="Hauser L."/>
            <person name="Kyrpides N."/>
            <person name="Kim E.A."/>
            <person name="Richardson P."/>
        </authorList>
    </citation>
    <scope>NUCLEOTIDE SEQUENCE [LARGE SCALE GENOMIC DNA]</scope>
    <source>
        <strain evidence="3">ATCC 700394 / DSM 18823 / ISDg</strain>
    </source>
</reference>
<dbReference type="SUPFAM" id="SSF55729">
    <property type="entry name" value="Acyl-CoA N-acyltransferases (Nat)"/>
    <property type="match status" value="1"/>
</dbReference>
<dbReference type="AlphaFoldDB" id="A9KT59"/>
<dbReference type="Proteomes" id="UP000000370">
    <property type="component" value="Chromosome"/>
</dbReference>
<dbReference type="eggNOG" id="COG0456">
    <property type="taxonomic scope" value="Bacteria"/>
</dbReference>
<dbReference type="KEGG" id="cpy:Cphy_1901"/>
<dbReference type="InterPro" id="IPR016181">
    <property type="entry name" value="Acyl_CoA_acyltransferase"/>
</dbReference>
<keyword evidence="3" id="KW-1185">Reference proteome</keyword>
<dbReference type="CDD" id="cd04301">
    <property type="entry name" value="NAT_SF"/>
    <property type="match status" value="1"/>
</dbReference>
<evidence type="ECO:0000259" key="1">
    <source>
        <dbReference type="PROSITE" id="PS51186"/>
    </source>
</evidence>
<organism evidence="2 3">
    <name type="scientific">Lachnoclostridium phytofermentans (strain ATCC 700394 / DSM 18823 / ISDg)</name>
    <name type="common">Clostridium phytofermentans</name>
    <dbReference type="NCBI Taxonomy" id="357809"/>
    <lineage>
        <taxon>Bacteria</taxon>
        <taxon>Bacillati</taxon>
        <taxon>Bacillota</taxon>
        <taxon>Clostridia</taxon>
        <taxon>Lachnospirales</taxon>
        <taxon>Lachnospiraceae</taxon>
    </lineage>
</organism>
<dbReference type="HOGENOM" id="CLU_013985_13_0_9"/>